<reference evidence="2" key="1">
    <citation type="submission" date="2021-11" db="EMBL/GenBank/DDBJ databases">
        <authorList>
            <consortium name="Genoscope - CEA"/>
            <person name="William W."/>
        </authorList>
    </citation>
    <scope>NUCLEOTIDE SEQUENCE</scope>
</reference>
<organism evidence="2 3">
    <name type="scientific">Pelagomonas calceolata</name>
    <dbReference type="NCBI Taxonomy" id="35677"/>
    <lineage>
        <taxon>Eukaryota</taxon>
        <taxon>Sar</taxon>
        <taxon>Stramenopiles</taxon>
        <taxon>Ochrophyta</taxon>
        <taxon>Pelagophyceae</taxon>
        <taxon>Pelagomonadales</taxon>
        <taxon>Pelagomonadaceae</taxon>
        <taxon>Pelagomonas</taxon>
    </lineage>
</organism>
<proteinExistence type="predicted"/>
<dbReference type="OrthoDB" id="193993at2759"/>
<comment type="caution">
    <text evidence="2">The sequence shown here is derived from an EMBL/GenBank/DDBJ whole genome shotgun (WGS) entry which is preliminary data.</text>
</comment>
<feature type="compositionally biased region" description="Basic residues" evidence="1">
    <location>
        <begin position="405"/>
        <end position="418"/>
    </location>
</feature>
<dbReference type="AlphaFoldDB" id="A0A8J2WR93"/>
<evidence type="ECO:0000256" key="1">
    <source>
        <dbReference type="SAM" id="MobiDB-lite"/>
    </source>
</evidence>
<sequence>MSRRTNHVWRCDICNSCTNPVRAPKCIICGTPAPRTRFGTFSHGRYVLVDLRTGRNAAEARIHELATDVVHIEELPAGDDLEERIADALKSALDDDFREARRLEAPRLASRARRRLKHEKQSYETKQDAKVLKGDLFAQVLQRDRNEENAAIMRKQYATMRRRVQIQQEEIEDSETILIRKRCEDGSIDEHRVDRDEASVLIDKEAELRAKYTPCGCCEREFRGRCLLGVASFHQVAEWRSQHNAPFPPNDPRFAISKRYEPIRLCVFCTQFFDQDFSDYMSIAQYSHTHRKGVELEPCLQLGPARAKERRHLKEEAPVVIEDKVERPSSVLRDRMAKSELLMRAAVPLKLDPYGSHLSDLARKPVVTTLRRGYTRKKRTMLPNSAKERQFTPVSKERLEDMKPARRKPRKLGQRRRVDKLPPLLPAEDEEQPSPSKRRPRSLSHKKKRAYVVEQKRRAEAAAYGGAPRRRRARRPGQTESLRRDRRRTEQHFDQLTSVRRGASSVDEDSAFEDSDELAAEAEIAELKRAIAAERAKGGG</sequence>
<feature type="compositionally biased region" description="Basic and acidic residues" evidence="1">
    <location>
        <begin position="386"/>
        <end position="404"/>
    </location>
</feature>
<name>A0A8J2WR93_9STRA</name>
<accession>A0A8J2WR93</accession>
<dbReference type="EMBL" id="CAKKNE010000005">
    <property type="protein sequence ID" value="CAH0377504.1"/>
    <property type="molecule type" value="Genomic_DNA"/>
</dbReference>
<evidence type="ECO:0000313" key="2">
    <source>
        <dbReference type="EMBL" id="CAH0377504.1"/>
    </source>
</evidence>
<evidence type="ECO:0000313" key="3">
    <source>
        <dbReference type="Proteomes" id="UP000789595"/>
    </source>
</evidence>
<gene>
    <name evidence="2" type="ORF">PECAL_5P20390</name>
</gene>
<feature type="region of interest" description="Disordered" evidence="1">
    <location>
        <begin position="373"/>
        <end position="515"/>
    </location>
</feature>
<feature type="compositionally biased region" description="Acidic residues" evidence="1">
    <location>
        <begin position="506"/>
        <end position="515"/>
    </location>
</feature>
<feature type="compositionally biased region" description="Basic and acidic residues" evidence="1">
    <location>
        <begin position="481"/>
        <end position="493"/>
    </location>
</feature>
<feature type="compositionally biased region" description="Basic residues" evidence="1">
    <location>
        <begin position="436"/>
        <end position="450"/>
    </location>
</feature>
<protein>
    <submittedName>
        <fullName evidence="2">Uncharacterized protein</fullName>
    </submittedName>
</protein>
<dbReference type="Proteomes" id="UP000789595">
    <property type="component" value="Unassembled WGS sequence"/>
</dbReference>
<keyword evidence="3" id="KW-1185">Reference proteome</keyword>